<dbReference type="Pfam" id="PF23022">
    <property type="entry name" value="6TM_1st_PGAP2IP"/>
    <property type="match status" value="1"/>
</dbReference>
<dbReference type="PANTHER" id="PTHR14859">
    <property type="entry name" value="CALCOFLUOR WHITE HYPERSENSITIVE PROTEIN PRECURSOR"/>
    <property type="match status" value="1"/>
</dbReference>
<dbReference type="GO" id="GO:0016020">
    <property type="term" value="C:membrane"/>
    <property type="evidence" value="ECO:0007669"/>
    <property type="project" value="GOC"/>
</dbReference>
<dbReference type="InterPro" id="IPR057315">
    <property type="entry name" value="Exo_endo_phos_PGAP2IP_C"/>
</dbReference>
<sequence length="968" mass="108574">MAPTYKDKPSGALISFNGKWISWAHTIVAYTAFISALVIGISLHYHKIVKNEHYGYPDEWFPSVSATIGDRYPERSFFMFFIAITSGPRFALVGLWYLLTAKPGKALPKFIAGVGLFRTLTCGGWTYVTSTDDHDWHDIFMISYLLATIPWKYGCITLSPPNAKAIKYRKYLAGGFFGAIPGMIYFFIQHKVHRIAGAYTTYSFFEWSLILFDVAFDAVTALDFGTFEIVIKDIGGLSQGKNKLPVSTMVLEKEKAKATVGVFDAKFSWGEAFDTAAEVYHGFVFWSMLTSLGVVIWYFPLWYMGISGYEALVMSTISPLLLGIKPVRSLVINNLRACHLLSLSGLLAWLVKDPVYRLFTVGFGVWMACLSWAATLFSANVHEVRLESKILAWTVGLVVSSTAKFAWWTNNPIWPIMHAENGGKNDIGLALAVLATLRFSRKAPLNSGIGKNDKQGGAPSFLAALGIGGLFFGMHSLLSDTSTMILWVWDGYPVRGPLSAPHGWFTVAAMSAGLLTGVLRPKLVSTWSAYGVGCIGAAVLTSYPRWFGYYGALTIAFYLMAVAGPLLIAAAKENPAMTFGLGFFIYNIMVLFHVWVVAYAFVPGGPLVREHTDWVMTSMMVLIGCGVFNLTSFNSLHRNTTNRRRYSVSQHRKYHTFALGLINILFLASAYFRFPTNDYQPYHADSRVLTAGIWTIHFSLDNDMWSSEYRMRDLIKELEVDVIGLLESDLQRIIMGNRDTTQFLAEDLGMYVDYGPGPNKHTWGAALLSKFPIVNSTHHLLPSPVGELAPAIHATLDCYGELVDVFVFHSGQEEDPEDRRLQSEYLAKLMGSSPRPSILLSYLVTQPLKGNYNTYVSDISGMHDVEPSDWDRWCEYILYKNLQRVGYARVSRHTITDTELQLAKFVVPSSESEKAGVARMEADQRLRDRRVSEDQVPEGWRFPALFRGQGVRGHRYHVFDEPWYYKPE</sequence>
<dbReference type="InParanoid" id="A0A1Y2E6K0"/>
<dbReference type="OrthoDB" id="68581at2759"/>
<feature type="transmembrane region" description="Helical" evidence="1">
    <location>
        <begin position="20"/>
        <end position="45"/>
    </location>
</feature>
<comment type="caution">
    <text evidence="6">The sequence shown here is derived from an EMBL/GenBank/DDBJ whole genome shotgun (WGS) entry which is preliminary data.</text>
</comment>
<keyword evidence="1" id="KW-0472">Membrane</keyword>
<feature type="transmembrane region" description="Helical" evidence="1">
    <location>
        <begin position="501"/>
        <end position="519"/>
    </location>
</feature>
<proteinExistence type="predicted"/>
<feature type="transmembrane region" description="Helical" evidence="1">
    <location>
        <begin position="654"/>
        <end position="672"/>
    </location>
</feature>
<feature type="transmembrane region" description="Helical" evidence="1">
    <location>
        <begin position="356"/>
        <end position="378"/>
    </location>
</feature>
<dbReference type="AlphaFoldDB" id="A0A1Y2E6K0"/>
<feature type="domain" description="PGAP2IP first transmembrane" evidence="4">
    <location>
        <begin position="283"/>
        <end position="437"/>
    </location>
</feature>
<dbReference type="GeneID" id="63773721"/>
<accession>A0A1Y2E6K0</accession>
<dbReference type="InterPro" id="IPR053911">
    <property type="entry name" value="PGAP2IP_TM_2nd"/>
</dbReference>
<feature type="transmembrane region" description="Helical" evidence="1">
    <location>
        <begin position="614"/>
        <end position="633"/>
    </location>
</feature>
<reference evidence="6 7" key="1">
    <citation type="submission" date="2016-07" db="EMBL/GenBank/DDBJ databases">
        <title>Pervasive Adenine N6-methylation of Active Genes in Fungi.</title>
        <authorList>
            <consortium name="DOE Joint Genome Institute"/>
            <person name="Mondo S.J."/>
            <person name="Dannebaum R.O."/>
            <person name="Kuo R.C."/>
            <person name="Labutti K."/>
            <person name="Haridas S."/>
            <person name="Kuo A."/>
            <person name="Salamov A."/>
            <person name="Ahrendt S.R."/>
            <person name="Lipzen A."/>
            <person name="Sullivan W."/>
            <person name="Andreopoulos W.B."/>
            <person name="Clum A."/>
            <person name="Lindquist E."/>
            <person name="Daum C."/>
            <person name="Ramamoorthy G.K."/>
            <person name="Gryganskyi A."/>
            <person name="Culley D."/>
            <person name="Magnuson J.K."/>
            <person name="James T.Y."/>
            <person name="O'Malley M.A."/>
            <person name="Stajich J.E."/>
            <person name="Spatafora J.W."/>
            <person name="Visel A."/>
            <person name="Grigoriev I.V."/>
        </authorList>
    </citation>
    <scope>NUCLEOTIDE SEQUENCE [LARGE SCALE GENOMIC DNA]</scope>
    <source>
        <strain evidence="6 7">CBS 129021</strain>
    </source>
</reference>
<dbReference type="Pfam" id="PF10277">
    <property type="entry name" value="Frag1"/>
    <property type="match status" value="1"/>
</dbReference>
<dbReference type="InterPro" id="IPR036691">
    <property type="entry name" value="Endo/exonu/phosph_ase_sf"/>
</dbReference>
<feature type="transmembrane region" description="Helical" evidence="1">
    <location>
        <begin position="549"/>
        <end position="571"/>
    </location>
</feature>
<organism evidence="6 7">
    <name type="scientific">Pseudomassariella vexata</name>
    <dbReference type="NCBI Taxonomy" id="1141098"/>
    <lineage>
        <taxon>Eukaryota</taxon>
        <taxon>Fungi</taxon>
        <taxon>Dikarya</taxon>
        <taxon>Ascomycota</taxon>
        <taxon>Pezizomycotina</taxon>
        <taxon>Sordariomycetes</taxon>
        <taxon>Xylariomycetidae</taxon>
        <taxon>Amphisphaeriales</taxon>
        <taxon>Pseudomassariaceae</taxon>
        <taxon>Pseudomassariella</taxon>
    </lineage>
</organism>
<dbReference type="PANTHER" id="PTHR14859:SF1">
    <property type="entry name" value="PGAP2-INTERACTING PROTEIN"/>
    <property type="match status" value="1"/>
</dbReference>
<feature type="transmembrane region" description="Helical" evidence="1">
    <location>
        <begin position="208"/>
        <end position="231"/>
    </location>
</feature>
<evidence type="ECO:0000313" key="7">
    <source>
        <dbReference type="Proteomes" id="UP000193689"/>
    </source>
</evidence>
<feature type="transmembrane region" description="Helical" evidence="1">
    <location>
        <begin position="110"/>
        <end position="127"/>
    </location>
</feature>
<keyword evidence="1" id="KW-0812">Transmembrane</keyword>
<name>A0A1Y2E6K0_9PEZI</name>
<feature type="transmembrane region" description="Helical" evidence="1">
    <location>
        <begin position="461"/>
        <end position="489"/>
    </location>
</feature>
<dbReference type="STRING" id="1141098.A0A1Y2E6K0"/>
<feature type="domain" description="CWH43-like N-terminal" evidence="2">
    <location>
        <begin position="18"/>
        <end position="226"/>
    </location>
</feature>
<feature type="transmembrane region" description="Helical" evidence="1">
    <location>
        <begin position="171"/>
        <end position="188"/>
    </location>
</feature>
<dbReference type="FunFam" id="3.60.10.10:FF:000031">
    <property type="entry name" value="Calcofluor white hypersensitive protein"/>
    <property type="match status" value="1"/>
</dbReference>
<evidence type="ECO:0000313" key="6">
    <source>
        <dbReference type="EMBL" id="ORY67139.1"/>
    </source>
</evidence>
<dbReference type="InterPro" id="IPR019402">
    <property type="entry name" value="CWH43_N"/>
</dbReference>
<feature type="transmembrane region" description="Helical" evidence="1">
    <location>
        <begin position="583"/>
        <end position="602"/>
    </location>
</feature>
<dbReference type="EMBL" id="MCFJ01000004">
    <property type="protein sequence ID" value="ORY67139.1"/>
    <property type="molecule type" value="Genomic_DNA"/>
</dbReference>
<evidence type="ECO:0000259" key="2">
    <source>
        <dbReference type="Pfam" id="PF10277"/>
    </source>
</evidence>
<protein>
    <submittedName>
        <fullName evidence="6">Calcofluor white hypersensitive protein</fullName>
    </submittedName>
</protein>
<keyword evidence="7" id="KW-1185">Reference proteome</keyword>
<dbReference type="GO" id="GO:0006506">
    <property type="term" value="P:GPI anchor biosynthetic process"/>
    <property type="evidence" value="ECO:0007669"/>
    <property type="project" value="TreeGrafter"/>
</dbReference>
<dbReference type="Gene3D" id="3.60.10.10">
    <property type="entry name" value="Endonuclease/exonuclease/phosphatase"/>
    <property type="match status" value="1"/>
</dbReference>
<dbReference type="Pfam" id="PF23021">
    <property type="entry name" value="6TM_2nd_PGAP2IP"/>
    <property type="match status" value="1"/>
</dbReference>
<feature type="domain" description="PGAP2IP C-terminal nuclease-like" evidence="5">
    <location>
        <begin position="687"/>
        <end position="936"/>
    </location>
</feature>
<evidence type="ECO:0000259" key="4">
    <source>
        <dbReference type="Pfam" id="PF23022"/>
    </source>
</evidence>
<evidence type="ECO:0000259" key="3">
    <source>
        <dbReference type="Pfam" id="PF23021"/>
    </source>
</evidence>
<dbReference type="RefSeq" id="XP_040717763.1">
    <property type="nucleotide sequence ID" value="XM_040857509.1"/>
</dbReference>
<feature type="transmembrane region" description="Helical" evidence="1">
    <location>
        <begin position="526"/>
        <end position="543"/>
    </location>
</feature>
<dbReference type="InterPro" id="IPR051916">
    <property type="entry name" value="GPI-anchor_lipid_remodeler"/>
</dbReference>
<keyword evidence="1" id="KW-1133">Transmembrane helix</keyword>
<dbReference type="Proteomes" id="UP000193689">
    <property type="component" value="Unassembled WGS sequence"/>
</dbReference>
<feature type="transmembrane region" description="Helical" evidence="1">
    <location>
        <begin position="279"/>
        <end position="300"/>
    </location>
</feature>
<dbReference type="Pfam" id="PF23226">
    <property type="entry name" value="Exo_endo_phos_PGAP2IP"/>
    <property type="match status" value="1"/>
</dbReference>
<evidence type="ECO:0000259" key="5">
    <source>
        <dbReference type="Pfam" id="PF23226"/>
    </source>
</evidence>
<dbReference type="InterPro" id="IPR053912">
    <property type="entry name" value="PGAP2IP_TM_1nd"/>
</dbReference>
<dbReference type="SUPFAM" id="SSF56219">
    <property type="entry name" value="DNase I-like"/>
    <property type="match status" value="1"/>
</dbReference>
<evidence type="ECO:0000256" key="1">
    <source>
        <dbReference type="SAM" id="Phobius"/>
    </source>
</evidence>
<dbReference type="FunCoup" id="A0A1Y2E6K0">
    <property type="interactions" value="9"/>
</dbReference>
<dbReference type="GO" id="GO:0031505">
    <property type="term" value="P:fungal-type cell wall organization"/>
    <property type="evidence" value="ECO:0007669"/>
    <property type="project" value="TreeGrafter"/>
</dbReference>
<feature type="transmembrane region" description="Helical" evidence="1">
    <location>
        <begin position="139"/>
        <end position="159"/>
    </location>
</feature>
<gene>
    <name evidence="6" type="ORF">BCR38DRAFT_387517</name>
</gene>
<feature type="domain" description="PGAP2IP second transmembrane" evidence="3">
    <location>
        <begin position="460"/>
        <end position="632"/>
    </location>
</feature>
<feature type="transmembrane region" description="Helical" evidence="1">
    <location>
        <begin position="77"/>
        <end position="98"/>
    </location>
</feature>
<dbReference type="GO" id="GO:0005783">
    <property type="term" value="C:endoplasmic reticulum"/>
    <property type="evidence" value="ECO:0007669"/>
    <property type="project" value="TreeGrafter"/>
</dbReference>